<feature type="non-terminal residue" evidence="1">
    <location>
        <position position="127"/>
    </location>
</feature>
<accession>A0A7T8HKA1</accession>
<reference evidence="2" key="1">
    <citation type="submission" date="2021-01" db="EMBL/GenBank/DDBJ databases">
        <title>Caligus Genome Assembly.</title>
        <authorList>
            <person name="Gallardo-Escarate C."/>
        </authorList>
    </citation>
    <scope>NUCLEOTIDE SEQUENCE [LARGE SCALE GENOMIC DNA]</scope>
</reference>
<protein>
    <submittedName>
        <fullName evidence="1">Uncharacterized protein</fullName>
    </submittedName>
</protein>
<evidence type="ECO:0000313" key="2">
    <source>
        <dbReference type="Proteomes" id="UP000595437"/>
    </source>
</evidence>
<feature type="non-terminal residue" evidence="1">
    <location>
        <position position="1"/>
    </location>
</feature>
<dbReference type="Proteomes" id="UP000595437">
    <property type="component" value="Chromosome 8"/>
</dbReference>
<evidence type="ECO:0000313" key="1">
    <source>
        <dbReference type="EMBL" id="QQP51000.1"/>
    </source>
</evidence>
<proteinExistence type="predicted"/>
<keyword evidence="2" id="KW-1185">Reference proteome</keyword>
<organism evidence="1 2">
    <name type="scientific">Caligus rogercresseyi</name>
    <name type="common">Sea louse</name>
    <dbReference type="NCBI Taxonomy" id="217165"/>
    <lineage>
        <taxon>Eukaryota</taxon>
        <taxon>Metazoa</taxon>
        <taxon>Ecdysozoa</taxon>
        <taxon>Arthropoda</taxon>
        <taxon>Crustacea</taxon>
        <taxon>Multicrustacea</taxon>
        <taxon>Hexanauplia</taxon>
        <taxon>Copepoda</taxon>
        <taxon>Siphonostomatoida</taxon>
        <taxon>Caligidae</taxon>
        <taxon>Caligus</taxon>
    </lineage>
</organism>
<dbReference type="EMBL" id="CP045897">
    <property type="protein sequence ID" value="QQP51000.1"/>
    <property type="molecule type" value="Genomic_DNA"/>
</dbReference>
<gene>
    <name evidence="1" type="ORF">FKW44_012195</name>
</gene>
<name>A0A7T8HKA1_CALRO</name>
<dbReference type="AlphaFoldDB" id="A0A7T8HKA1"/>
<sequence length="127" mass="14712">LYSQKIQSNMRDVISNLKKIVLSEEERRCAVVAILVSMKGMISNSELSWLTSMSLRSVQRLWKSLEDSKDPHKGISREPRPELSTRKVRTWTLWVFIDEGPTRSLLSIAKELEVRETTIHNCVKEDL</sequence>